<feature type="region of interest" description="Disordered" evidence="1">
    <location>
        <begin position="1"/>
        <end position="61"/>
    </location>
</feature>
<protein>
    <submittedName>
        <fullName evidence="2">Uncharacterized protein</fullName>
    </submittedName>
</protein>
<feature type="compositionally biased region" description="Polar residues" evidence="1">
    <location>
        <begin position="28"/>
        <end position="39"/>
    </location>
</feature>
<reference evidence="2" key="1">
    <citation type="journal article" date="2009" name="Rice">
        <title>De Novo Next Generation Sequencing of Plant Genomes.</title>
        <authorList>
            <person name="Rounsley S."/>
            <person name="Marri P.R."/>
            <person name="Yu Y."/>
            <person name="He R."/>
            <person name="Sisneros N."/>
            <person name="Goicoechea J.L."/>
            <person name="Lee S.J."/>
            <person name="Angelova A."/>
            <person name="Kudrna D."/>
            <person name="Luo M."/>
            <person name="Affourtit J."/>
            <person name="Desany B."/>
            <person name="Knight J."/>
            <person name="Niazi F."/>
            <person name="Egholm M."/>
            <person name="Wing R.A."/>
        </authorList>
    </citation>
    <scope>NUCLEOTIDE SEQUENCE [LARGE SCALE GENOMIC DNA]</scope>
    <source>
        <strain evidence="2">cv. IRGC 105608</strain>
    </source>
</reference>
<dbReference type="HOGENOM" id="CLU_2926259_0_0_1"/>
<accession>A0A0D3F3X6</accession>
<feature type="compositionally biased region" description="Polar residues" evidence="1">
    <location>
        <begin position="50"/>
        <end position="61"/>
    </location>
</feature>
<dbReference type="PaxDb" id="65489-OBART02G13120.1"/>
<proteinExistence type="predicted"/>
<keyword evidence="3" id="KW-1185">Reference proteome</keyword>
<name>A0A0D3F3X6_9ORYZ</name>
<sequence length="61" mass="6446">MNWSGCGVESTAAEADLGGGGGSLRRWSVQTTTEATVGNASPRRFGEIWPQQSISNLTPKH</sequence>
<dbReference type="Proteomes" id="UP000026960">
    <property type="component" value="Chromosome 2"/>
</dbReference>
<evidence type="ECO:0000256" key="1">
    <source>
        <dbReference type="SAM" id="MobiDB-lite"/>
    </source>
</evidence>
<reference evidence="2" key="2">
    <citation type="submission" date="2015-03" db="UniProtKB">
        <authorList>
            <consortium name="EnsemblPlants"/>
        </authorList>
    </citation>
    <scope>IDENTIFICATION</scope>
</reference>
<dbReference type="AlphaFoldDB" id="A0A0D3F3X6"/>
<evidence type="ECO:0000313" key="2">
    <source>
        <dbReference type="EnsemblPlants" id="OBART02G13120.1"/>
    </source>
</evidence>
<dbReference type="EnsemblPlants" id="OBART02G13120.1">
    <property type="protein sequence ID" value="OBART02G13120.1"/>
    <property type="gene ID" value="OBART02G13120"/>
</dbReference>
<evidence type="ECO:0000313" key="3">
    <source>
        <dbReference type="Proteomes" id="UP000026960"/>
    </source>
</evidence>
<dbReference type="Gramene" id="OBART02G13120.1">
    <property type="protein sequence ID" value="OBART02G13120.1"/>
    <property type="gene ID" value="OBART02G13120"/>
</dbReference>
<organism evidence="2">
    <name type="scientific">Oryza barthii</name>
    <dbReference type="NCBI Taxonomy" id="65489"/>
    <lineage>
        <taxon>Eukaryota</taxon>
        <taxon>Viridiplantae</taxon>
        <taxon>Streptophyta</taxon>
        <taxon>Embryophyta</taxon>
        <taxon>Tracheophyta</taxon>
        <taxon>Spermatophyta</taxon>
        <taxon>Magnoliopsida</taxon>
        <taxon>Liliopsida</taxon>
        <taxon>Poales</taxon>
        <taxon>Poaceae</taxon>
        <taxon>BOP clade</taxon>
        <taxon>Oryzoideae</taxon>
        <taxon>Oryzeae</taxon>
        <taxon>Oryzinae</taxon>
        <taxon>Oryza</taxon>
    </lineage>
</organism>